<comment type="caution">
    <text evidence="10">The sequence shown here is derived from an EMBL/GenBank/DDBJ whole genome shotgun (WGS) entry which is preliminary data.</text>
</comment>
<keyword evidence="4" id="KW-0564">Palmitate</keyword>
<evidence type="ECO:0000313" key="11">
    <source>
        <dbReference type="Proteomes" id="UP000277108"/>
    </source>
</evidence>
<name>A0A3N5BIW1_9BACL</name>
<gene>
    <name evidence="10" type="ORF">EDD62_0144</name>
</gene>
<dbReference type="InterPro" id="IPR004872">
    <property type="entry name" value="Lipoprotein_NlpA"/>
</dbReference>
<dbReference type="RefSeq" id="WP_123807157.1">
    <property type="nucleotide sequence ID" value="NZ_RKRK01000002.1"/>
</dbReference>
<dbReference type="PANTHER" id="PTHR30429">
    <property type="entry name" value="D-METHIONINE-BINDING LIPOPROTEIN METQ"/>
    <property type="match status" value="1"/>
</dbReference>
<dbReference type="AlphaFoldDB" id="A0A3N5BIW1"/>
<evidence type="ECO:0000256" key="4">
    <source>
        <dbReference type="ARBA" id="ARBA00023139"/>
    </source>
</evidence>
<proteinExistence type="inferred from homology"/>
<evidence type="ECO:0000256" key="2">
    <source>
        <dbReference type="ARBA" id="ARBA00022729"/>
    </source>
</evidence>
<dbReference type="Pfam" id="PF03180">
    <property type="entry name" value="Lipoprotein_9"/>
    <property type="match status" value="1"/>
</dbReference>
<reference evidence="10 11" key="1">
    <citation type="submission" date="2018-11" db="EMBL/GenBank/DDBJ databases">
        <title>Genomic Encyclopedia of Type Strains, Phase IV (KMG-IV): sequencing the most valuable type-strain genomes for metagenomic binning, comparative biology and taxonomic classification.</title>
        <authorList>
            <person name="Goeker M."/>
        </authorList>
    </citation>
    <scope>NUCLEOTIDE SEQUENCE [LARGE SCALE GENOMIC DNA]</scope>
    <source>
        <strain evidence="10 11">DSM 29158</strain>
    </source>
</reference>
<keyword evidence="2 9" id="KW-0732">Signal</keyword>
<dbReference type="OrthoDB" id="9812878at2"/>
<keyword evidence="3" id="KW-0472">Membrane</keyword>
<feature type="region of interest" description="Disordered" evidence="8">
    <location>
        <begin position="23"/>
        <end position="46"/>
    </location>
</feature>
<evidence type="ECO:0000256" key="7">
    <source>
        <dbReference type="PIRSR" id="PIRSR002854-1"/>
    </source>
</evidence>
<feature type="lipid moiety-binding region" description="S-diacylglycerol cysteine" evidence="7">
    <location>
        <position position="20"/>
    </location>
</feature>
<evidence type="ECO:0000256" key="6">
    <source>
        <dbReference type="PIRNR" id="PIRNR002854"/>
    </source>
</evidence>
<sequence length="283" mass="31607">MKKIIYLIATLTIVFVLGACSNEDSKDSGQQSDSGNKEDKKITVGASPAPHAEILEQVKPVLEEQGYELDIKIINDYTTPNKLLDAGEIDANYFQHTPYLEKEKENKGYKIEVAGNVHLEPMAVYSKKYDSLEDLPEGAEVFVSNNPAEEGRFLGFFVEAGLITLKDGVELKDATFDDIKENKKNIKFNNKQAAEFLPKSYDNDEGDAVIINSNFALEQGLSPKNDSIELEKPEDNPYVNFIAVQEGHKDDDKIKALVDALQSEDVEKFIDQKYDGAVIYAEQ</sequence>
<comment type="subcellular location">
    <subcellularLocation>
        <location evidence="1">Membrane</location>
        <topology evidence="1">Lipid-anchor</topology>
    </subcellularLocation>
</comment>
<dbReference type="Gene3D" id="3.40.190.10">
    <property type="entry name" value="Periplasmic binding protein-like II"/>
    <property type="match status" value="2"/>
</dbReference>
<evidence type="ECO:0000313" key="10">
    <source>
        <dbReference type="EMBL" id="RPF57523.1"/>
    </source>
</evidence>
<dbReference type="PIRSF" id="PIRSF002854">
    <property type="entry name" value="MetQ"/>
    <property type="match status" value="1"/>
</dbReference>
<protein>
    <recommendedName>
        <fullName evidence="6">Lipoprotein</fullName>
    </recommendedName>
</protein>
<evidence type="ECO:0000256" key="1">
    <source>
        <dbReference type="ARBA" id="ARBA00004635"/>
    </source>
</evidence>
<dbReference type="EMBL" id="RKRK01000002">
    <property type="protein sequence ID" value="RPF57523.1"/>
    <property type="molecule type" value="Genomic_DNA"/>
</dbReference>
<feature type="signal peptide" evidence="9">
    <location>
        <begin position="1"/>
        <end position="21"/>
    </location>
</feature>
<dbReference type="PROSITE" id="PS51257">
    <property type="entry name" value="PROKAR_LIPOPROTEIN"/>
    <property type="match status" value="1"/>
</dbReference>
<organism evidence="10 11">
    <name type="scientific">Abyssicoccus albus</name>
    <dbReference type="NCBI Taxonomy" id="1817405"/>
    <lineage>
        <taxon>Bacteria</taxon>
        <taxon>Bacillati</taxon>
        <taxon>Bacillota</taxon>
        <taxon>Bacilli</taxon>
        <taxon>Bacillales</taxon>
        <taxon>Abyssicoccaceae</taxon>
    </lineage>
</organism>
<dbReference type="GO" id="GO:0016020">
    <property type="term" value="C:membrane"/>
    <property type="evidence" value="ECO:0007669"/>
    <property type="project" value="UniProtKB-SubCell"/>
</dbReference>
<evidence type="ECO:0000256" key="3">
    <source>
        <dbReference type="ARBA" id="ARBA00023136"/>
    </source>
</evidence>
<evidence type="ECO:0000256" key="5">
    <source>
        <dbReference type="ARBA" id="ARBA00023288"/>
    </source>
</evidence>
<evidence type="ECO:0000256" key="8">
    <source>
        <dbReference type="SAM" id="MobiDB-lite"/>
    </source>
</evidence>
<accession>A0A3N5BIW1</accession>
<dbReference type="Proteomes" id="UP000277108">
    <property type="component" value="Unassembled WGS sequence"/>
</dbReference>
<comment type="similarity">
    <text evidence="6">Belongs to the nlpA lipoprotein family.</text>
</comment>
<feature type="chain" id="PRO_5018314444" description="Lipoprotein" evidence="9">
    <location>
        <begin position="22"/>
        <end position="283"/>
    </location>
</feature>
<keyword evidence="5 6" id="KW-0449">Lipoprotein</keyword>
<keyword evidence="11" id="KW-1185">Reference proteome</keyword>
<dbReference type="PANTHER" id="PTHR30429:SF0">
    <property type="entry name" value="METHIONINE-BINDING LIPOPROTEIN METQ"/>
    <property type="match status" value="1"/>
</dbReference>
<evidence type="ECO:0000256" key="9">
    <source>
        <dbReference type="SAM" id="SignalP"/>
    </source>
</evidence>
<dbReference type="SUPFAM" id="SSF53850">
    <property type="entry name" value="Periplasmic binding protein-like II"/>
    <property type="match status" value="1"/>
</dbReference>